<dbReference type="Proteomes" id="UP000433532">
    <property type="component" value="Unassembled WGS sequence"/>
</dbReference>
<dbReference type="EMBL" id="CP136986">
    <property type="protein sequence ID" value="WOS78690.1"/>
    <property type="molecule type" value="Genomic_DNA"/>
</dbReference>
<dbReference type="Proteomes" id="UP001297540">
    <property type="component" value="Chromosome"/>
</dbReference>
<evidence type="ECO:0000313" key="5">
    <source>
        <dbReference type="Proteomes" id="UP001297540"/>
    </source>
</evidence>
<dbReference type="EMBL" id="WOAD01000004">
    <property type="protein sequence ID" value="MUI34860.1"/>
    <property type="molecule type" value="Genomic_DNA"/>
</dbReference>
<dbReference type="GO" id="GO:0004722">
    <property type="term" value="F:protein serine/threonine phosphatase activity"/>
    <property type="evidence" value="ECO:0007669"/>
    <property type="project" value="UniProtKB-EC"/>
</dbReference>
<reference evidence="2 4" key="1">
    <citation type="submission" date="2019-11" db="EMBL/GenBank/DDBJ databases">
        <title>Genomes of ocular Pseudomonas aeruginosa isolates.</title>
        <authorList>
            <person name="Khan M."/>
            <person name="Rice S.A."/>
            <person name="Willcox M.D.P."/>
            <person name="Stapleton F."/>
        </authorList>
    </citation>
    <scope>NUCLEOTIDE SEQUENCE [LARGE SCALE GENOMIC DNA]</scope>
    <source>
        <strain evidence="2 4">PA221</strain>
    </source>
</reference>
<evidence type="ECO:0000313" key="2">
    <source>
        <dbReference type="EMBL" id="MUI34860.1"/>
    </source>
</evidence>
<dbReference type="Pfam" id="PF13672">
    <property type="entry name" value="PP2C_2"/>
    <property type="match status" value="1"/>
</dbReference>
<name>A0A072ZG07_PSEAI</name>
<organism evidence="3 5">
    <name type="scientific">Pseudomonas aeruginosa</name>
    <dbReference type="NCBI Taxonomy" id="287"/>
    <lineage>
        <taxon>Bacteria</taxon>
        <taxon>Pseudomonadati</taxon>
        <taxon>Pseudomonadota</taxon>
        <taxon>Gammaproteobacteria</taxon>
        <taxon>Pseudomonadales</taxon>
        <taxon>Pseudomonadaceae</taxon>
        <taxon>Pseudomonas</taxon>
    </lineage>
</organism>
<dbReference type="RefSeq" id="WP_003084748.1">
    <property type="nucleotide sequence ID" value="NZ_AP014622.1"/>
</dbReference>
<evidence type="ECO:0000259" key="1">
    <source>
        <dbReference type="Pfam" id="PF13672"/>
    </source>
</evidence>
<reference evidence="3" key="2">
    <citation type="submission" date="2023-06" db="EMBL/GenBank/DDBJ databases">
        <authorList>
            <consortium name="Clinical and Environmental Microbiology Branch: Whole genome sequencing antimicrobial resistance pathogens in the healthcare setting"/>
        </authorList>
    </citation>
    <scope>NUCLEOTIDE SEQUENCE</scope>
    <source>
        <strain evidence="3">2021CK-01020</strain>
    </source>
</reference>
<dbReference type="Gene3D" id="3.60.40.10">
    <property type="entry name" value="PPM-type phosphatase domain"/>
    <property type="match status" value="1"/>
</dbReference>
<keyword evidence="3" id="KW-0378">Hydrolase</keyword>
<protein>
    <submittedName>
        <fullName evidence="3">PP2C family serine/threonine-protein phosphatase</fullName>
        <ecNumber evidence="3">3.1.3.16</ecNumber>
    </submittedName>
    <submittedName>
        <fullName evidence="2">Protein phosphatase 2C domain-containing protein</fullName>
    </submittedName>
</protein>
<sequence>MATVEILGAECRAGGAVNDDALGCTAQAAWVIDGATSIGRSVLGVESDARWLAQAVDRHLRLLLEVEPEQSSETLLRRLLNDIQGDFRAQSGRDWHDLEDMPAACLSLLRIRGGEIELLNIGDSRILVEGADGQVRSFGDSALYELDRQSLAHFCRMREEHPQWDHAELFKASRPRVRQNRLLMNKPEGYWALDISDRWLGQVQRETLPLAALRSFVLMTDGFDRLVEPFRRYTDEQLLRRLEDVGVSAMLDELREIEQGDDQALAFPRFKIHDDASALWGRIAG</sequence>
<dbReference type="InterPro" id="IPR036457">
    <property type="entry name" value="PPM-type-like_dom_sf"/>
</dbReference>
<dbReference type="AlphaFoldDB" id="A0A072ZG07"/>
<dbReference type="KEGG" id="paeb:NCGM1900_0480"/>
<proteinExistence type="predicted"/>
<dbReference type="eggNOG" id="COG0631">
    <property type="taxonomic scope" value="Bacteria"/>
</dbReference>
<accession>A0A072ZG07</accession>
<dbReference type="SUPFAM" id="SSF81606">
    <property type="entry name" value="PP2C-like"/>
    <property type="match status" value="1"/>
</dbReference>
<evidence type="ECO:0000313" key="4">
    <source>
        <dbReference type="Proteomes" id="UP000433532"/>
    </source>
</evidence>
<reference evidence="3" key="3">
    <citation type="submission" date="2023-10" db="EMBL/GenBank/DDBJ databases">
        <title>Pathogen: clinical or host-associated sample.</title>
        <authorList>
            <person name="Hergert J."/>
            <person name="Casey R."/>
            <person name="Wagner J."/>
            <person name="Young E.L."/>
            <person name="Oakeson K.F."/>
        </authorList>
    </citation>
    <scope>NUCLEOTIDE SEQUENCE</scope>
    <source>
        <strain evidence="3">2021CK-01020</strain>
    </source>
</reference>
<evidence type="ECO:0000313" key="3">
    <source>
        <dbReference type="EMBL" id="WOS78690.1"/>
    </source>
</evidence>
<feature type="domain" description="PPM-type phosphatase" evidence="1">
    <location>
        <begin position="8"/>
        <end position="253"/>
    </location>
</feature>
<dbReference type="EC" id="3.1.3.16" evidence="3"/>
<dbReference type="InterPro" id="IPR001932">
    <property type="entry name" value="PPM-type_phosphatase-like_dom"/>
</dbReference>
<gene>
    <name evidence="2" type="ORF">GNQ48_07570</name>
    <name evidence="3" type="ORF">L4V69_05980</name>
</gene>